<evidence type="ECO:0000313" key="3">
    <source>
        <dbReference type="Proteomes" id="UP000276776"/>
    </source>
</evidence>
<keyword evidence="1" id="KW-0472">Membrane</keyword>
<dbReference type="Proteomes" id="UP000276776">
    <property type="component" value="Unassembled WGS sequence"/>
</dbReference>
<gene>
    <name evidence="2" type="ORF">TCLT_LOCUS7771</name>
</gene>
<proteinExistence type="predicted"/>
<accession>A0A0N5D494</accession>
<dbReference type="OMA" id="CKYLLFI"/>
<dbReference type="WBParaSite" id="TCLT_0000778201-mRNA-1">
    <property type="protein sequence ID" value="TCLT_0000778201-mRNA-1"/>
    <property type="gene ID" value="TCLT_0000778201"/>
</dbReference>
<keyword evidence="1" id="KW-0812">Transmembrane</keyword>
<dbReference type="STRING" id="103827.A0A0N5D494"/>
<dbReference type="AlphaFoldDB" id="A0A0N5D494"/>
<sequence length="236" mass="27404">MKVYSSHHTRKVRFVRFIARRKPCTFLLFIQNVIMILLAGSFALSKIIYDSTIKSMMVMQKESQIYDIYAGTITLPNCHYDDFKNYTELCEKHCGESANIVLIRNSLLQNEGKSENCLPVIETKKCHERFAQCETQRTRKCPGVNGVPLPKNIMITPQSIVKVPIVDVSLLQNETVSALEMFVQCPRCMIHSHSYRRTDEICYRRLETVREGWPENYRFCDDEIMRKAAFCATLDN</sequence>
<keyword evidence="1" id="KW-1133">Transmembrane helix</keyword>
<evidence type="ECO:0000313" key="2">
    <source>
        <dbReference type="EMBL" id="VDN05257.1"/>
    </source>
</evidence>
<reference evidence="4" key="1">
    <citation type="submission" date="2017-02" db="UniProtKB">
        <authorList>
            <consortium name="WormBaseParasite"/>
        </authorList>
    </citation>
    <scope>IDENTIFICATION</scope>
</reference>
<organism evidence="4">
    <name type="scientific">Thelazia callipaeda</name>
    <name type="common">Oriental eyeworm</name>
    <name type="synonym">Parasitic nematode</name>
    <dbReference type="NCBI Taxonomy" id="103827"/>
    <lineage>
        <taxon>Eukaryota</taxon>
        <taxon>Metazoa</taxon>
        <taxon>Ecdysozoa</taxon>
        <taxon>Nematoda</taxon>
        <taxon>Chromadorea</taxon>
        <taxon>Rhabditida</taxon>
        <taxon>Spirurina</taxon>
        <taxon>Spiruromorpha</taxon>
        <taxon>Thelazioidea</taxon>
        <taxon>Thelaziidae</taxon>
        <taxon>Thelazia</taxon>
    </lineage>
</organism>
<dbReference type="OrthoDB" id="5809406at2759"/>
<feature type="transmembrane region" description="Helical" evidence="1">
    <location>
        <begin position="26"/>
        <end position="49"/>
    </location>
</feature>
<protein>
    <submittedName>
        <fullName evidence="4">FZ domain-containing protein</fullName>
    </submittedName>
</protein>
<dbReference type="EMBL" id="UYYF01004543">
    <property type="protein sequence ID" value="VDN05257.1"/>
    <property type="molecule type" value="Genomic_DNA"/>
</dbReference>
<evidence type="ECO:0000313" key="4">
    <source>
        <dbReference type="WBParaSite" id="TCLT_0000778201-mRNA-1"/>
    </source>
</evidence>
<keyword evidence="3" id="KW-1185">Reference proteome</keyword>
<evidence type="ECO:0000256" key="1">
    <source>
        <dbReference type="SAM" id="Phobius"/>
    </source>
</evidence>
<name>A0A0N5D494_THECL</name>
<reference evidence="2 3" key="2">
    <citation type="submission" date="2018-11" db="EMBL/GenBank/DDBJ databases">
        <authorList>
            <consortium name="Pathogen Informatics"/>
        </authorList>
    </citation>
    <scope>NUCLEOTIDE SEQUENCE [LARGE SCALE GENOMIC DNA]</scope>
</reference>